<dbReference type="AlphaFoldDB" id="A0A5C5SES5"/>
<name>A0A5C5SES5_9STRE</name>
<dbReference type="Proteomes" id="UP000317430">
    <property type="component" value="Unassembled WGS sequence"/>
</dbReference>
<protein>
    <submittedName>
        <fullName evidence="1">Bacteriocin</fullName>
    </submittedName>
</protein>
<evidence type="ECO:0000313" key="2">
    <source>
        <dbReference type="Proteomes" id="UP000317430"/>
    </source>
</evidence>
<gene>
    <name evidence="1" type="ORF">FRX57_00880</name>
</gene>
<dbReference type="InterPro" id="IPR019493">
    <property type="entry name" value="Bacteriocin_IIb_lactacin-rel"/>
</dbReference>
<reference evidence="1 2" key="1">
    <citation type="submission" date="2019-08" db="EMBL/GenBank/DDBJ databases">
        <authorList>
            <person name="Lei W."/>
        </authorList>
    </citation>
    <scope>NUCLEOTIDE SEQUENCE [LARGE SCALE GENOMIC DNA]</scope>
    <source>
        <strain evidence="1 2">CCUG 66496</strain>
    </source>
</reference>
<organism evidence="1 2">
    <name type="scientific">Streptococcus cuniculipharyngis</name>
    <dbReference type="NCBI Taxonomy" id="1562651"/>
    <lineage>
        <taxon>Bacteria</taxon>
        <taxon>Bacillati</taxon>
        <taxon>Bacillota</taxon>
        <taxon>Bacilli</taxon>
        <taxon>Lactobacillales</taxon>
        <taxon>Streptococcaceae</taxon>
        <taxon>Streptococcus</taxon>
    </lineage>
</organism>
<proteinExistence type="predicted"/>
<accession>A0A5C5SES5</accession>
<dbReference type="EMBL" id="VOHL01000001">
    <property type="protein sequence ID" value="TWS98800.1"/>
    <property type="molecule type" value="Genomic_DNA"/>
</dbReference>
<evidence type="ECO:0000313" key="1">
    <source>
        <dbReference type="EMBL" id="TWS98800.1"/>
    </source>
</evidence>
<dbReference type="OrthoDB" id="2235678at2"/>
<comment type="caution">
    <text evidence="1">The sequence shown here is derived from an EMBL/GenBank/DDBJ whole genome shotgun (WGS) entry which is preliminary data.</text>
</comment>
<sequence>MNTKAMEKFEVLDIEHLETVEGGKNNWQYNVLEGVGAAICTASGVGAPLVPACGYIGAKFGVGLWAGVTKVTGGF</sequence>
<dbReference type="Pfam" id="PF10439">
    <property type="entry name" value="Bacteriocin_IIc"/>
    <property type="match status" value="1"/>
</dbReference>
<dbReference type="RefSeq" id="WP_146565726.1">
    <property type="nucleotide sequence ID" value="NZ_VOHL01000001.1"/>
</dbReference>
<dbReference type="GO" id="GO:0042742">
    <property type="term" value="P:defense response to bacterium"/>
    <property type="evidence" value="ECO:0007669"/>
    <property type="project" value="InterPro"/>
</dbReference>
<keyword evidence="2" id="KW-1185">Reference proteome</keyword>